<dbReference type="InterPro" id="IPR028010">
    <property type="entry name" value="GSAP_C_dom"/>
</dbReference>
<feature type="compositionally biased region" description="Low complexity" evidence="1">
    <location>
        <begin position="463"/>
        <end position="484"/>
    </location>
</feature>
<dbReference type="GO" id="GO:1902004">
    <property type="term" value="P:positive regulation of amyloid-beta formation"/>
    <property type="evidence" value="ECO:0007669"/>
    <property type="project" value="TreeGrafter"/>
</dbReference>
<protein>
    <recommendedName>
        <fullName evidence="2">Gamma-secretase-activating protein C-terminal domain-containing protein</fullName>
    </recommendedName>
</protein>
<evidence type="ECO:0000313" key="3">
    <source>
        <dbReference type="EMBL" id="KAK3768235.1"/>
    </source>
</evidence>
<organism evidence="3 4">
    <name type="scientific">Elysia crispata</name>
    <name type="common">lettuce slug</name>
    <dbReference type="NCBI Taxonomy" id="231223"/>
    <lineage>
        <taxon>Eukaryota</taxon>
        <taxon>Metazoa</taxon>
        <taxon>Spiralia</taxon>
        <taxon>Lophotrochozoa</taxon>
        <taxon>Mollusca</taxon>
        <taxon>Gastropoda</taxon>
        <taxon>Heterobranchia</taxon>
        <taxon>Euthyneura</taxon>
        <taxon>Panpulmonata</taxon>
        <taxon>Sacoglossa</taxon>
        <taxon>Placobranchoidea</taxon>
        <taxon>Plakobranchidae</taxon>
        <taxon>Elysia</taxon>
    </lineage>
</organism>
<sequence>MFELHASFDLLVSLSQYIYNYRQSIGITEPLNITPRIINQEKGGVILFVWNDVDKDKPAFFVTNFGIYDPESQSHKVIYTYEKKVKVVSCSLNQERTLLAFSIVKPRDYASDKKSKDVFQGFLAELQSVEKIVYSLNMERSTFLKVQFLYPDQQGQTHSRESSMLVFLHKESIGLYRVPVARIGDRGIMMSGQPKTEQVVRKFVWCQWDVLHQRLHFIQNLRADNNGGVNNGNSSGVDGVQQKMSTIQFYSRGKYEGLIDVPINFPFPYIRTADKPHYGDIPLHPGIPELTLNVAVLTQTSGTFCLCYHKLITEPRAKVVPQVPTECQDIEYYISMVHHAKTLYGCVSNLPRHVAVQKRLVFSWLGSYLVVMLPGYFVHLLNVSPTFEPCHHLLLHDYKMVPSLASNGSTSSTKHMSVKFDVENDEESYLEEKLKEDSPTHMSLMDSYQGQKASADKAVAEEQSLPLADSSLSSQSQASPVSQPEPETFESQAASQVQQTEIHLPETEPQPSSDPIDQSETSTTFYPIFSESCTTMKTLLPCQSFFRESGSTAQHLYDYRSGCLMKLVLNVDLMLDSFRKAYWQTRLAILHYLILHHKDPYAIKRLFEVLCENLTSSEVNNMFTEYLVASTFAEMKKQVDREVLSLLSFTSIQTLRGQFEKGPFGERLAHVSYLNLDLVDLNRRPSRDIVKRPPDNFWDVLVRRLKMRHSEPLLPRFSHSNVMRLYRQAEMEEAAGKTIWDAMHVEDSFFDGVYTMKLTEMPSSLWKKQQQLQNIISASQSSSVDMVGSAMGGESMLSGRLSKLDQVLGPTPLFLQTKIAQESTIFKRRLSMLTEDLLSKHLFRYMSKESRSKATNVAREYLYCQAKVSRQLCRLVWSLRGNKLGHELENCLLPNLQEPGSDDEYELFQLYERFYLTSGELGYPLPPGFSSFFTALGFKCLELHMFFQYVDNHILSLTPDFILQLLEDLPDDADEEVPHIKFQVISRLPKPFAEECFERWKHPITQQRKAREQVTQILQLGHVMRLECDGQARPVDAHNSRFNLPSTTDSSPFPPLATLMKHLETIVNTTTSTRTINFDTHLIEQAALYNTKTKTPFDLSTVNF</sequence>
<feature type="compositionally biased region" description="Polar residues" evidence="1">
    <location>
        <begin position="509"/>
        <end position="521"/>
    </location>
</feature>
<gene>
    <name evidence="3" type="ORF">RRG08_031029</name>
</gene>
<name>A0AAE0ZFH6_9GAST</name>
<evidence type="ECO:0000313" key="4">
    <source>
        <dbReference type="Proteomes" id="UP001283361"/>
    </source>
</evidence>
<dbReference type="Proteomes" id="UP001283361">
    <property type="component" value="Unassembled WGS sequence"/>
</dbReference>
<dbReference type="Pfam" id="PF14959">
    <property type="entry name" value="GSAP-16"/>
    <property type="match status" value="1"/>
</dbReference>
<keyword evidence="4" id="KW-1185">Reference proteome</keyword>
<dbReference type="PANTHER" id="PTHR13630:SF1">
    <property type="entry name" value="GAMMA-SECRETASE-ACTIVATING PROTEIN"/>
    <property type="match status" value="1"/>
</dbReference>
<feature type="domain" description="Gamma-secretase-activating protein C-terminal" evidence="2">
    <location>
        <begin position="867"/>
        <end position="976"/>
    </location>
</feature>
<feature type="compositionally biased region" description="Polar residues" evidence="1">
    <location>
        <begin position="489"/>
        <end position="501"/>
    </location>
</feature>
<feature type="region of interest" description="Disordered" evidence="1">
    <location>
        <begin position="428"/>
        <end position="521"/>
    </location>
</feature>
<proteinExistence type="predicted"/>
<feature type="compositionally biased region" description="Basic and acidic residues" evidence="1">
    <location>
        <begin position="430"/>
        <end position="439"/>
    </location>
</feature>
<dbReference type="InterPro" id="IPR026172">
    <property type="entry name" value="GSAP_fam"/>
</dbReference>
<evidence type="ECO:0000259" key="2">
    <source>
        <dbReference type="Pfam" id="PF14959"/>
    </source>
</evidence>
<dbReference type="GO" id="GO:0005802">
    <property type="term" value="C:trans-Golgi network"/>
    <property type="evidence" value="ECO:0007669"/>
    <property type="project" value="TreeGrafter"/>
</dbReference>
<dbReference type="PANTHER" id="PTHR13630">
    <property type="entry name" value="GAMMA-SECRETASE-ACTIVATING PROTEIN"/>
    <property type="match status" value="1"/>
</dbReference>
<dbReference type="EMBL" id="JAWDGP010004062">
    <property type="protein sequence ID" value="KAK3768235.1"/>
    <property type="molecule type" value="Genomic_DNA"/>
</dbReference>
<evidence type="ECO:0000256" key="1">
    <source>
        <dbReference type="SAM" id="MobiDB-lite"/>
    </source>
</evidence>
<comment type="caution">
    <text evidence="3">The sequence shown here is derived from an EMBL/GenBank/DDBJ whole genome shotgun (WGS) entry which is preliminary data.</text>
</comment>
<reference evidence="3" key="1">
    <citation type="journal article" date="2023" name="G3 (Bethesda)">
        <title>A reference genome for the long-term kleptoplast-retaining sea slug Elysia crispata morphotype clarki.</title>
        <authorList>
            <person name="Eastman K.E."/>
            <person name="Pendleton A.L."/>
            <person name="Shaikh M.A."/>
            <person name="Suttiyut T."/>
            <person name="Ogas R."/>
            <person name="Tomko P."/>
            <person name="Gavelis G."/>
            <person name="Widhalm J.R."/>
            <person name="Wisecaver J.H."/>
        </authorList>
    </citation>
    <scope>NUCLEOTIDE SEQUENCE</scope>
    <source>
        <strain evidence="3">ECLA1</strain>
    </source>
</reference>
<accession>A0AAE0ZFH6</accession>
<dbReference type="AlphaFoldDB" id="A0AAE0ZFH6"/>